<reference evidence="1 2" key="1">
    <citation type="submission" date="2015-01" db="EMBL/GenBank/DDBJ databases">
        <title>Evolution of Trichinella species and genotypes.</title>
        <authorList>
            <person name="Korhonen P.K."/>
            <person name="Edoardo P."/>
            <person name="Giuseppe L.R."/>
            <person name="Gasser R.B."/>
        </authorList>
    </citation>
    <scope>NUCLEOTIDE SEQUENCE [LARGE SCALE GENOMIC DNA]</scope>
    <source>
        <strain evidence="1">ISS120</strain>
    </source>
</reference>
<evidence type="ECO:0000313" key="1">
    <source>
        <dbReference type="EMBL" id="KRY25232.1"/>
    </source>
</evidence>
<organism evidence="1 2">
    <name type="scientific">Trichinella britovi</name>
    <name type="common">Parasitic roundworm</name>
    <dbReference type="NCBI Taxonomy" id="45882"/>
    <lineage>
        <taxon>Eukaryota</taxon>
        <taxon>Metazoa</taxon>
        <taxon>Ecdysozoa</taxon>
        <taxon>Nematoda</taxon>
        <taxon>Enoplea</taxon>
        <taxon>Dorylaimia</taxon>
        <taxon>Trichinellida</taxon>
        <taxon>Trichinellidae</taxon>
        <taxon>Trichinella</taxon>
    </lineage>
</organism>
<dbReference type="Proteomes" id="UP000054653">
    <property type="component" value="Unassembled WGS sequence"/>
</dbReference>
<accession>A0A0V1AK61</accession>
<sequence>MSVYLYLIKRVVNHAVELRQCNDKRAIILIRVQCKRKRGEQFCRLHSGHLRRSVHNGGKFAQCTKLSFCDSDS</sequence>
<comment type="caution">
    <text evidence="1">The sequence shown here is derived from an EMBL/GenBank/DDBJ whole genome shotgun (WGS) entry which is preliminary data.</text>
</comment>
<dbReference type="AlphaFoldDB" id="A0A0V1AK61"/>
<dbReference type="EMBL" id="JYDI01002463">
    <property type="protein sequence ID" value="KRY25232.1"/>
    <property type="molecule type" value="Genomic_DNA"/>
</dbReference>
<name>A0A0V1AK61_TRIBR</name>
<evidence type="ECO:0000313" key="2">
    <source>
        <dbReference type="Proteomes" id="UP000054653"/>
    </source>
</evidence>
<proteinExistence type="predicted"/>
<gene>
    <name evidence="1" type="ORF">T03_9232</name>
</gene>
<protein>
    <submittedName>
        <fullName evidence="1">Uncharacterized protein</fullName>
    </submittedName>
</protein>
<keyword evidence="2" id="KW-1185">Reference proteome</keyword>